<dbReference type="PANTHER" id="PTHR48105">
    <property type="entry name" value="THIOREDOXIN REDUCTASE 1-RELATED-RELATED"/>
    <property type="match status" value="1"/>
</dbReference>
<keyword evidence="1" id="KW-0285">Flavoprotein</keyword>
<dbReference type="InterPro" id="IPR023753">
    <property type="entry name" value="FAD/NAD-binding_dom"/>
</dbReference>
<proteinExistence type="predicted"/>
<accession>A0A175A6D9</accession>
<feature type="domain" description="FAD/NAD(P)-binding" evidence="3">
    <location>
        <begin position="193"/>
        <end position="274"/>
    </location>
</feature>
<name>A0A175A6D9_9FIRM</name>
<dbReference type="EC" id="1.8.1.9" evidence="4"/>
<dbReference type="STRING" id="39492.ERS852540_02540"/>
<dbReference type="GO" id="GO:0004791">
    <property type="term" value="F:thioredoxin-disulfide reductase (NADPH) activity"/>
    <property type="evidence" value="ECO:0007669"/>
    <property type="project" value="UniProtKB-EC"/>
</dbReference>
<dbReference type="PRINTS" id="PR00368">
    <property type="entry name" value="FADPNR"/>
</dbReference>
<dbReference type="Pfam" id="PF07992">
    <property type="entry name" value="Pyr_redox_2"/>
    <property type="match status" value="2"/>
</dbReference>
<organism evidence="4 5">
    <name type="scientific">[Eubacterium] siraeum</name>
    <dbReference type="NCBI Taxonomy" id="39492"/>
    <lineage>
        <taxon>Bacteria</taxon>
        <taxon>Bacillati</taxon>
        <taxon>Bacillota</taxon>
        <taxon>Clostridia</taxon>
        <taxon>Eubacteriales</taxon>
        <taxon>Oscillospiraceae</taxon>
        <taxon>Oscillospiraceae incertae sedis</taxon>
    </lineage>
</organism>
<evidence type="ECO:0000259" key="3">
    <source>
        <dbReference type="Pfam" id="PF07992"/>
    </source>
</evidence>
<dbReference type="AlphaFoldDB" id="A0A175A6D9"/>
<dbReference type="PRINTS" id="PR00469">
    <property type="entry name" value="PNDRDTASEII"/>
</dbReference>
<dbReference type="SUPFAM" id="SSF51905">
    <property type="entry name" value="FAD/NAD(P)-binding domain"/>
    <property type="match status" value="1"/>
</dbReference>
<dbReference type="Gene3D" id="3.50.50.60">
    <property type="entry name" value="FAD/NAD(P)-binding domain"/>
    <property type="match status" value="2"/>
</dbReference>
<feature type="domain" description="FAD/NAD(P)-binding" evidence="3">
    <location>
        <begin position="8"/>
        <end position="150"/>
    </location>
</feature>
<sequence>MDGNQAEYDIAIIGTGPAGISAAINARIRNKSFILFGNADLSAKVERSHIISNYPALPEISGSEMNRKFAAHLEQMDIEITCERITGVYNIGKYFMLLAGQKEYKADAVILATGAQTVNEIKGERELLGKGVSYCATCDGNFYKGKTIAVISDNKESEEEVDFLAELAEKVYFCPSYKTDYSRENVSRLPGFVKSVNGERHADGITLSDGSIIAVDGVFFLKQTVSADVLLDGLEMNNGSVAVNRDMSTSVKGCFACGDCTGRPYQIAKAIGEGNVALHSAVAYLAENKGKKE</sequence>
<keyword evidence="2 4" id="KW-0560">Oxidoreductase</keyword>
<reference evidence="4 5" key="1">
    <citation type="submission" date="2015-09" db="EMBL/GenBank/DDBJ databases">
        <authorList>
            <consortium name="Pathogen Informatics"/>
        </authorList>
    </citation>
    <scope>NUCLEOTIDE SEQUENCE [LARGE SCALE GENOMIC DNA]</scope>
    <source>
        <strain evidence="4 5">2789STDY5834928</strain>
    </source>
</reference>
<dbReference type="OrthoDB" id="9806179at2"/>
<protein>
    <submittedName>
        <fullName evidence="4">Thioredoxin reductase</fullName>
        <ecNumber evidence="4">1.8.1.9</ecNumber>
    </submittedName>
</protein>
<dbReference type="InterPro" id="IPR036188">
    <property type="entry name" value="FAD/NAD-bd_sf"/>
</dbReference>
<evidence type="ECO:0000313" key="4">
    <source>
        <dbReference type="EMBL" id="CUQ92499.1"/>
    </source>
</evidence>
<gene>
    <name evidence="4" type="primary">trxB</name>
    <name evidence="4" type="ORF">ERS852540_02540</name>
</gene>
<dbReference type="InterPro" id="IPR050097">
    <property type="entry name" value="Ferredoxin-NADP_redctase_2"/>
</dbReference>
<dbReference type="Proteomes" id="UP000095662">
    <property type="component" value="Unassembled WGS sequence"/>
</dbReference>
<evidence type="ECO:0000256" key="1">
    <source>
        <dbReference type="ARBA" id="ARBA00022630"/>
    </source>
</evidence>
<dbReference type="EMBL" id="CZBY01000032">
    <property type="protein sequence ID" value="CUQ92499.1"/>
    <property type="molecule type" value="Genomic_DNA"/>
</dbReference>
<evidence type="ECO:0000313" key="5">
    <source>
        <dbReference type="Proteomes" id="UP000095662"/>
    </source>
</evidence>
<evidence type="ECO:0000256" key="2">
    <source>
        <dbReference type="ARBA" id="ARBA00023002"/>
    </source>
</evidence>